<keyword evidence="2" id="KW-1185">Reference proteome</keyword>
<evidence type="ECO:0000313" key="2">
    <source>
        <dbReference type="Proteomes" id="UP001063166"/>
    </source>
</evidence>
<dbReference type="Proteomes" id="UP001063166">
    <property type="component" value="Unassembled WGS sequence"/>
</dbReference>
<dbReference type="AlphaFoldDB" id="A0A9P3PFX0"/>
<dbReference type="OrthoDB" id="2976172at2759"/>
<sequence>MLLDNLLVVSAPSRTETAHSSFPLTKRNDPCCHVQLQILAPMSVKMLGYLINDDELVKYGVELGLGTAESENARENTIVDVATHLFARGGLFGHGRFVGVMVNGKPRSCFAVACNDPDERFPPPSRAALDRFKKVLGTEKEPRWYTYA</sequence>
<proteinExistence type="predicted"/>
<evidence type="ECO:0000313" key="1">
    <source>
        <dbReference type="EMBL" id="GLB34709.1"/>
    </source>
</evidence>
<reference evidence="1" key="1">
    <citation type="submission" date="2022-07" db="EMBL/GenBank/DDBJ databases">
        <title>The genome of Lyophyllum shimeji provides insight into the initial evolution of ectomycorrhizal fungal genome.</title>
        <authorList>
            <person name="Kobayashi Y."/>
            <person name="Shibata T."/>
            <person name="Hirakawa H."/>
            <person name="Shigenobu S."/>
            <person name="Nishiyama T."/>
            <person name="Yamada A."/>
            <person name="Hasebe M."/>
            <person name="Kawaguchi M."/>
        </authorList>
    </citation>
    <scope>NUCLEOTIDE SEQUENCE</scope>
    <source>
        <strain evidence="1">AT787</strain>
    </source>
</reference>
<comment type="caution">
    <text evidence="1">The sequence shown here is derived from an EMBL/GenBank/DDBJ whole genome shotgun (WGS) entry which is preliminary data.</text>
</comment>
<organism evidence="1 2">
    <name type="scientific">Lyophyllum shimeji</name>
    <name type="common">Hon-shimeji</name>
    <name type="synonym">Tricholoma shimeji</name>
    <dbReference type="NCBI Taxonomy" id="47721"/>
    <lineage>
        <taxon>Eukaryota</taxon>
        <taxon>Fungi</taxon>
        <taxon>Dikarya</taxon>
        <taxon>Basidiomycota</taxon>
        <taxon>Agaricomycotina</taxon>
        <taxon>Agaricomycetes</taxon>
        <taxon>Agaricomycetidae</taxon>
        <taxon>Agaricales</taxon>
        <taxon>Tricholomatineae</taxon>
        <taxon>Lyophyllaceae</taxon>
        <taxon>Lyophyllum</taxon>
    </lineage>
</organism>
<accession>A0A9P3PFX0</accession>
<dbReference type="EMBL" id="BRPK01000002">
    <property type="protein sequence ID" value="GLB34709.1"/>
    <property type="molecule type" value="Genomic_DNA"/>
</dbReference>
<gene>
    <name evidence="1" type="ORF">LshimejAT787_0202740</name>
</gene>
<protein>
    <submittedName>
        <fullName evidence="1">Uncharacterized protein</fullName>
    </submittedName>
</protein>
<name>A0A9P3PFX0_LYOSH</name>